<dbReference type="AlphaFoldDB" id="A0A061GHX5"/>
<organism evidence="2 3">
    <name type="scientific">Theobroma cacao</name>
    <name type="common">Cacao</name>
    <name type="synonym">Cocoa</name>
    <dbReference type="NCBI Taxonomy" id="3641"/>
    <lineage>
        <taxon>Eukaryota</taxon>
        <taxon>Viridiplantae</taxon>
        <taxon>Streptophyta</taxon>
        <taxon>Embryophyta</taxon>
        <taxon>Tracheophyta</taxon>
        <taxon>Spermatophyta</taxon>
        <taxon>Magnoliopsida</taxon>
        <taxon>eudicotyledons</taxon>
        <taxon>Gunneridae</taxon>
        <taxon>Pentapetalae</taxon>
        <taxon>rosids</taxon>
        <taxon>malvids</taxon>
        <taxon>Malvales</taxon>
        <taxon>Malvaceae</taxon>
        <taxon>Byttnerioideae</taxon>
        <taxon>Theobroma</taxon>
    </lineage>
</organism>
<dbReference type="Proteomes" id="UP000026915">
    <property type="component" value="Chromosome 6"/>
</dbReference>
<gene>
    <name evidence="2" type="ORF">TCM_030460</name>
</gene>
<proteinExistence type="predicted"/>
<evidence type="ECO:0000313" key="2">
    <source>
        <dbReference type="EMBL" id="EOY29023.1"/>
    </source>
</evidence>
<keyword evidence="3" id="KW-1185">Reference proteome</keyword>
<keyword evidence="1" id="KW-0812">Transmembrane</keyword>
<protein>
    <submittedName>
        <fullName evidence="2">Uncharacterized protein</fullName>
    </submittedName>
</protein>
<dbReference type="EMBL" id="CM001884">
    <property type="protein sequence ID" value="EOY29023.1"/>
    <property type="molecule type" value="Genomic_DNA"/>
</dbReference>
<evidence type="ECO:0000256" key="1">
    <source>
        <dbReference type="SAM" id="Phobius"/>
    </source>
</evidence>
<sequence>MTSKLPGYTCHPVPRPFFLFHAPVFLCVHVSYIPFHRIAMANADSKVHYTMRLQPTPRIEIPSPILGLFHK</sequence>
<reference evidence="2 3" key="1">
    <citation type="journal article" date="2013" name="Genome Biol.">
        <title>The genome sequence of the most widely cultivated cacao type and its use to identify candidate genes regulating pod color.</title>
        <authorList>
            <person name="Motamayor J.C."/>
            <person name="Mockaitis K."/>
            <person name="Schmutz J."/>
            <person name="Haiminen N."/>
            <person name="Iii D.L."/>
            <person name="Cornejo O."/>
            <person name="Findley S.D."/>
            <person name="Zheng P."/>
            <person name="Utro F."/>
            <person name="Royaert S."/>
            <person name="Saski C."/>
            <person name="Jenkins J."/>
            <person name="Podicheti R."/>
            <person name="Zhao M."/>
            <person name="Scheffler B.E."/>
            <person name="Stack J.C."/>
            <person name="Feltus F.A."/>
            <person name="Mustiga G.M."/>
            <person name="Amores F."/>
            <person name="Phillips W."/>
            <person name="Marelli J.P."/>
            <person name="May G.D."/>
            <person name="Shapiro H."/>
            <person name="Ma J."/>
            <person name="Bustamante C.D."/>
            <person name="Schnell R.J."/>
            <person name="Main D."/>
            <person name="Gilbert D."/>
            <person name="Parida L."/>
            <person name="Kuhn D.N."/>
        </authorList>
    </citation>
    <scope>NUCLEOTIDE SEQUENCE [LARGE SCALE GENOMIC DNA]</scope>
    <source>
        <strain evidence="3">cv. Matina 1-6</strain>
    </source>
</reference>
<dbReference type="InParanoid" id="A0A061GHX5"/>
<name>A0A061GHX5_THECC</name>
<keyword evidence="1" id="KW-1133">Transmembrane helix</keyword>
<accession>A0A061GHX5</accession>
<feature type="transmembrane region" description="Helical" evidence="1">
    <location>
        <begin position="17"/>
        <end position="35"/>
    </location>
</feature>
<evidence type="ECO:0000313" key="3">
    <source>
        <dbReference type="Proteomes" id="UP000026915"/>
    </source>
</evidence>
<dbReference type="Gramene" id="EOY29023">
    <property type="protein sequence ID" value="EOY29023"/>
    <property type="gene ID" value="TCM_030460"/>
</dbReference>
<keyword evidence="1" id="KW-0472">Membrane</keyword>
<dbReference type="HOGENOM" id="CLU_2745187_0_0_1"/>